<keyword evidence="1" id="KW-0472">Membrane</keyword>
<dbReference type="RefSeq" id="WP_209005200.1">
    <property type="nucleotide sequence ID" value="NZ_BJTG01000013.1"/>
</dbReference>
<organism evidence="3 4">
    <name type="scientific">Anaeromyxobacter diazotrophicus</name>
    <dbReference type="NCBI Taxonomy" id="2590199"/>
    <lineage>
        <taxon>Bacteria</taxon>
        <taxon>Pseudomonadati</taxon>
        <taxon>Myxococcota</taxon>
        <taxon>Myxococcia</taxon>
        <taxon>Myxococcales</taxon>
        <taxon>Cystobacterineae</taxon>
        <taxon>Anaeromyxobacteraceae</taxon>
        <taxon>Anaeromyxobacter</taxon>
    </lineage>
</organism>
<feature type="domain" description="Nucleoside transporter/FeoB GTPase Gate" evidence="2">
    <location>
        <begin position="41"/>
        <end position="150"/>
    </location>
</feature>
<dbReference type="Pfam" id="PF07670">
    <property type="entry name" value="Gate"/>
    <property type="match status" value="1"/>
</dbReference>
<keyword evidence="1" id="KW-1133">Transmembrane helix</keyword>
<feature type="transmembrane region" description="Helical" evidence="1">
    <location>
        <begin position="32"/>
        <end position="53"/>
    </location>
</feature>
<proteinExistence type="predicted"/>
<dbReference type="AlphaFoldDB" id="A0A7I9VSC2"/>
<name>A0A7I9VSC2_9BACT</name>
<dbReference type="Proteomes" id="UP000503640">
    <property type="component" value="Unassembled WGS sequence"/>
</dbReference>
<evidence type="ECO:0000256" key="1">
    <source>
        <dbReference type="SAM" id="Phobius"/>
    </source>
</evidence>
<keyword evidence="4" id="KW-1185">Reference proteome</keyword>
<gene>
    <name evidence="3" type="ORF">AMYX_40930</name>
</gene>
<dbReference type="EMBL" id="BJTG01000013">
    <property type="protein sequence ID" value="GEJ59352.1"/>
    <property type="molecule type" value="Genomic_DNA"/>
</dbReference>
<sequence length="198" mass="19723">MSVLWTLLVAASVAAAAVNGRMAELTAAIATSAQAAVTLALGLVGVLALWLGLMRVAERAGLVALVARALRPALRRLFRGVPDDHPALGAIVLNVSANLLGLGNAATPFGVEAMRRLEELNPRPGTATDAQALLCALNTASVQLVPATVIALRAAAGARDPADVVGPVLLASACGAATAVVAAKLLARAFPAPPAGAP</sequence>
<dbReference type="InterPro" id="IPR011642">
    <property type="entry name" value="Gate_dom"/>
</dbReference>
<keyword evidence="1" id="KW-0812">Transmembrane</keyword>
<evidence type="ECO:0000313" key="4">
    <source>
        <dbReference type="Proteomes" id="UP000503640"/>
    </source>
</evidence>
<protein>
    <submittedName>
        <fullName evidence="3">Nucleoside recognition protein</fullName>
    </submittedName>
</protein>
<evidence type="ECO:0000259" key="2">
    <source>
        <dbReference type="Pfam" id="PF07670"/>
    </source>
</evidence>
<comment type="caution">
    <text evidence="3">The sequence shown here is derived from an EMBL/GenBank/DDBJ whole genome shotgun (WGS) entry which is preliminary data.</text>
</comment>
<accession>A0A7I9VSC2</accession>
<evidence type="ECO:0000313" key="3">
    <source>
        <dbReference type="EMBL" id="GEJ59352.1"/>
    </source>
</evidence>
<reference evidence="4" key="1">
    <citation type="journal article" date="2020" name="Appl. Environ. Microbiol.">
        <title>Diazotrophic Anaeromyxobacter Isolates from Soils.</title>
        <authorList>
            <person name="Masuda Y."/>
            <person name="Yamanaka H."/>
            <person name="Xu Z.X."/>
            <person name="Shiratori Y."/>
            <person name="Aono T."/>
            <person name="Amachi S."/>
            <person name="Senoo K."/>
            <person name="Itoh H."/>
        </authorList>
    </citation>
    <scope>NUCLEOTIDE SEQUENCE [LARGE SCALE GENOMIC DNA]</scope>
    <source>
        <strain evidence="4">R267</strain>
    </source>
</reference>